<name>A0A3P8FD42_9TREM</name>
<dbReference type="EMBL" id="UZAL01038653">
    <property type="protein sequence ID" value="VDP74092.1"/>
    <property type="molecule type" value="Genomic_DNA"/>
</dbReference>
<accession>A0A3P8FD42</accession>
<evidence type="ECO:0000313" key="2">
    <source>
        <dbReference type="Proteomes" id="UP000269396"/>
    </source>
</evidence>
<organism evidence="1 2">
    <name type="scientific">Schistosoma mattheei</name>
    <dbReference type="NCBI Taxonomy" id="31246"/>
    <lineage>
        <taxon>Eukaryota</taxon>
        <taxon>Metazoa</taxon>
        <taxon>Spiralia</taxon>
        <taxon>Lophotrochozoa</taxon>
        <taxon>Platyhelminthes</taxon>
        <taxon>Trematoda</taxon>
        <taxon>Digenea</taxon>
        <taxon>Strigeidida</taxon>
        <taxon>Schistosomatoidea</taxon>
        <taxon>Schistosomatidae</taxon>
        <taxon>Schistosoma</taxon>
    </lineage>
</organism>
<dbReference type="AlphaFoldDB" id="A0A3P8FD42"/>
<sequence>MDICVNILHREPSTELHTYPQFIISEIATEELYDVAVSTFAECLYLLKYSTYIILSIDFNYFDSSEFLCP</sequence>
<gene>
    <name evidence="1" type="ORF">SMTD_LOCUS17393</name>
</gene>
<proteinExistence type="predicted"/>
<dbReference type="Proteomes" id="UP000269396">
    <property type="component" value="Unassembled WGS sequence"/>
</dbReference>
<reference evidence="1 2" key="1">
    <citation type="submission" date="2018-11" db="EMBL/GenBank/DDBJ databases">
        <authorList>
            <consortium name="Pathogen Informatics"/>
        </authorList>
    </citation>
    <scope>NUCLEOTIDE SEQUENCE [LARGE SCALE GENOMIC DNA]</scope>
    <source>
        <strain>Denwood</strain>
        <strain evidence="2">Zambia</strain>
    </source>
</reference>
<protein>
    <submittedName>
        <fullName evidence="1">Uncharacterized protein</fullName>
    </submittedName>
</protein>
<keyword evidence="2" id="KW-1185">Reference proteome</keyword>
<evidence type="ECO:0000313" key="1">
    <source>
        <dbReference type="EMBL" id="VDP74092.1"/>
    </source>
</evidence>